<dbReference type="NCBIfam" id="NF000592">
    <property type="entry name" value="PRK00013.1"/>
    <property type="match status" value="1"/>
</dbReference>
<evidence type="ECO:0000256" key="8">
    <source>
        <dbReference type="RuleBase" id="RU000419"/>
    </source>
</evidence>
<feature type="binding site" evidence="6">
    <location>
        <position position="495"/>
    </location>
    <ligand>
        <name>ATP</name>
        <dbReference type="ChEBI" id="CHEBI:30616"/>
    </ligand>
</feature>
<keyword evidence="5 6" id="KW-0413">Isomerase</keyword>
<dbReference type="GO" id="GO:0016853">
    <property type="term" value="F:isomerase activity"/>
    <property type="evidence" value="ECO:0007669"/>
    <property type="project" value="UniProtKB-KW"/>
</dbReference>
<evidence type="ECO:0000313" key="10">
    <source>
        <dbReference type="EMBL" id="MBF1446508.1"/>
    </source>
</evidence>
<dbReference type="PRINTS" id="PR00298">
    <property type="entry name" value="CHAPERONIN60"/>
</dbReference>
<evidence type="ECO:0000256" key="9">
    <source>
        <dbReference type="SAM" id="Coils"/>
    </source>
</evidence>
<name>A0A9D6A7B9_9BACT</name>
<keyword evidence="4 6" id="KW-0143">Chaperone</keyword>
<dbReference type="FunFam" id="1.10.560.10:FF:000001">
    <property type="entry name" value="60 kDa chaperonin"/>
    <property type="match status" value="1"/>
</dbReference>
<dbReference type="HAMAP" id="MF_00600">
    <property type="entry name" value="CH60"/>
    <property type="match status" value="1"/>
</dbReference>
<dbReference type="FunFam" id="3.50.7.10:FF:000001">
    <property type="entry name" value="60 kDa chaperonin"/>
    <property type="match status" value="1"/>
</dbReference>
<evidence type="ECO:0000313" key="11">
    <source>
        <dbReference type="Proteomes" id="UP000787419"/>
    </source>
</evidence>
<keyword evidence="6" id="KW-0963">Cytoplasm</keyword>
<dbReference type="SUPFAM" id="SSF54849">
    <property type="entry name" value="GroEL-intermediate domain like"/>
    <property type="match status" value="1"/>
</dbReference>
<dbReference type="InterPro" id="IPR027410">
    <property type="entry name" value="TCP-1-like_intermed_sf"/>
</dbReference>
<evidence type="ECO:0000256" key="4">
    <source>
        <dbReference type="ARBA" id="ARBA00023186"/>
    </source>
</evidence>
<dbReference type="InterPro" id="IPR001844">
    <property type="entry name" value="Cpn60/GroEL"/>
</dbReference>
<keyword evidence="9" id="KW-0175">Coiled coil</keyword>
<evidence type="ECO:0000256" key="1">
    <source>
        <dbReference type="ARBA" id="ARBA00006607"/>
    </source>
</evidence>
<dbReference type="GO" id="GO:0042026">
    <property type="term" value="P:protein refolding"/>
    <property type="evidence" value="ECO:0007669"/>
    <property type="project" value="UniProtKB-UniRule"/>
</dbReference>
<dbReference type="Pfam" id="PF00118">
    <property type="entry name" value="Cpn60_TCP1"/>
    <property type="match status" value="1"/>
</dbReference>
<dbReference type="PROSITE" id="PS00296">
    <property type="entry name" value="CHAPERONINS_CPN60"/>
    <property type="match status" value="1"/>
</dbReference>
<dbReference type="SUPFAM" id="SSF48592">
    <property type="entry name" value="GroEL equatorial domain-like"/>
    <property type="match status" value="1"/>
</dbReference>
<dbReference type="NCBIfam" id="NF009488">
    <property type="entry name" value="PRK12850.1"/>
    <property type="match status" value="1"/>
</dbReference>
<comment type="function">
    <text evidence="6 8">Together with its co-chaperonin GroES, plays an essential role in assisting protein folding. The GroEL-GroES system forms a nano-cage that allows encapsulation of the non-native substrate proteins and provides a physical environment optimized to promote and accelerate protein folding.</text>
</comment>
<feature type="coiled-coil region" evidence="9">
    <location>
        <begin position="339"/>
        <end position="366"/>
    </location>
</feature>
<evidence type="ECO:0000256" key="7">
    <source>
        <dbReference type="RuleBase" id="RU000418"/>
    </source>
</evidence>
<dbReference type="EMBL" id="JABZTM010000029">
    <property type="protein sequence ID" value="MBF1446508.1"/>
    <property type="molecule type" value="Genomic_DNA"/>
</dbReference>
<dbReference type="NCBIfam" id="NF009487">
    <property type="entry name" value="PRK12849.1"/>
    <property type="match status" value="1"/>
</dbReference>
<feature type="binding site" evidence="6">
    <location>
        <begin position="86"/>
        <end position="90"/>
    </location>
    <ligand>
        <name>ATP</name>
        <dbReference type="ChEBI" id="CHEBI:30616"/>
    </ligand>
</feature>
<protein>
    <recommendedName>
        <fullName evidence="6">Chaperonin GroEL</fullName>
        <ecNumber evidence="6">5.6.1.7</ecNumber>
    </recommendedName>
    <alternativeName>
        <fullName evidence="6">60 kDa chaperonin</fullName>
    </alternativeName>
    <alternativeName>
        <fullName evidence="6">Chaperonin-60</fullName>
        <shortName evidence="6">Cpn60</shortName>
    </alternativeName>
</protein>
<comment type="caution">
    <text evidence="10">The sequence shown here is derived from an EMBL/GenBank/DDBJ whole genome shotgun (WGS) entry which is preliminary data.</text>
</comment>
<dbReference type="GO" id="GO:0051082">
    <property type="term" value="F:unfolded protein binding"/>
    <property type="evidence" value="ECO:0007669"/>
    <property type="project" value="UniProtKB-UniRule"/>
</dbReference>
<dbReference type="InterPro" id="IPR018370">
    <property type="entry name" value="Chaperonin_Cpn60_CS"/>
</dbReference>
<evidence type="ECO:0000256" key="2">
    <source>
        <dbReference type="ARBA" id="ARBA00022741"/>
    </source>
</evidence>
<dbReference type="InterPro" id="IPR027409">
    <property type="entry name" value="GroEL-like_apical_dom_sf"/>
</dbReference>
<accession>A0A9D6A7B9</accession>
<keyword evidence="2 6" id="KW-0547">Nucleotide-binding</keyword>
<reference evidence="10" key="1">
    <citation type="submission" date="2020-04" db="EMBL/GenBank/DDBJ databases">
        <title>Deep metagenomics examines the oral microbiome during advanced dental caries in children, revealing novel taxa and co-occurrences with host molecules.</title>
        <authorList>
            <person name="Baker J.L."/>
            <person name="Morton J.T."/>
            <person name="Dinis M."/>
            <person name="Alvarez R."/>
            <person name="Tran N.C."/>
            <person name="Knight R."/>
            <person name="Edlund A."/>
        </authorList>
    </citation>
    <scope>NUCLEOTIDE SEQUENCE</scope>
    <source>
        <strain evidence="10">JCVI_32_bin.50</strain>
    </source>
</reference>
<keyword evidence="3 6" id="KW-0067">ATP-binding</keyword>
<dbReference type="Gene3D" id="1.10.560.10">
    <property type="entry name" value="GroEL-like equatorial domain"/>
    <property type="match status" value="1"/>
</dbReference>
<evidence type="ECO:0000256" key="5">
    <source>
        <dbReference type="ARBA" id="ARBA00023235"/>
    </source>
</evidence>
<dbReference type="Gene3D" id="3.50.7.10">
    <property type="entry name" value="GroEL"/>
    <property type="match status" value="1"/>
</dbReference>
<dbReference type="GO" id="GO:0005524">
    <property type="term" value="F:ATP binding"/>
    <property type="evidence" value="ECO:0007669"/>
    <property type="project" value="UniProtKB-UniRule"/>
</dbReference>
<evidence type="ECO:0000256" key="6">
    <source>
        <dbReference type="HAMAP-Rule" id="MF_00600"/>
    </source>
</evidence>
<gene>
    <name evidence="6 10" type="primary">groL</name>
    <name evidence="6" type="synonym">groEL</name>
    <name evidence="10" type="ORF">HXN55_03855</name>
</gene>
<dbReference type="GO" id="GO:0005737">
    <property type="term" value="C:cytoplasm"/>
    <property type="evidence" value="ECO:0007669"/>
    <property type="project" value="UniProtKB-SubCell"/>
</dbReference>
<dbReference type="InterPro" id="IPR002423">
    <property type="entry name" value="Cpn60/GroEL/TCP-1"/>
</dbReference>
<dbReference type="Gene3D" id="3.30.260.10">
    <property type="entry name" value="TCP-1-like chaperonin intermediate domain"/>
    <property type="match status" value="1"/>
</dbReference>
<feature type="binding site" evidence="6">
    <location>
        <begin position="29"/>
        <end position="32"/>
    </location>
    <ligand>
        <name>ATP</name>
        <dbReference type="ChEBI" id="CHEBI:30616"/>
    </ligand>
</feature>
<feature type="binding site" evidence="6">
    <location>
        <position position="50"/>
    </location>
    <ligand>
        <name>ATP</name>
        <dbReference type="ChEBI" id="CHEBI:30616"/>
    </ligand>
</feature>
<organism evidence="10 11">
    <name type="scientific">Prevotella nigrescens</name>
    <dbReference type="NCBI Taxonomy" id="28133"/>
    <lineage>
        <taxon>Bacteria</taxon>
        <taxon>Pseudomonadati</taxon>
        <taxon>Bacteroidota</taxon>
        <taxon>Bacteroidia</taxon>
        <taxon>Bacteroidales</taxon>
        <taxon>Prevotellaceae</taxon>
        <taxon>Prevotella</taxon>
    </lineage>
</organism>
<dbReference type="PANTHER" id="PTHR45633">
    <property type="entry name" value="60 KDA HEAT SHOCK PROTEIN, MITOCHONDRIAL"/>
    <property type="match status" value="1"/>
</dbReference>
<sequence>MAKDIKFNKDARELLKSGVDQLADAVKVTLGPKGRNVVLGKKFGAPQITKDGVTVAKEIELEDSFENAGAQLVKSVASKTGDDAGDGTTTATILTQAIVTEGLKNVAAGANPMDLKRGIDKAVNEVVDFIKNNAEIVGNNYDKIEQVATVSANNDPEIGKLLADAMRKVSKDGVITIEESKTRDTNIDVVEGMQFDHGYLSGYFVTDTDKMEVLMENPYILLYDKKISNVKDFLPILQPAAESGRPLLVIAEDVDSEALTTLVVNRLRGGLKICAVKAPGFGDRRKAMLEDIAVLTGGVVISEDKGLTLDKATLEMLGSAKKVTVSKDFTTIVDGAGSKESIAERVNAIKSEIANTKSQYDKEKLQERLAKLAGGVAVLYVGANSEVEMKEKKDRVDDALCATRAATEEGVVIGGGTTYIRAQEALKDLKGDNPDEQTGINIVCRAIEEPLRQIVSNAGGEGAVVVNKVREGKGDFGYNARCDKYEDLRAAGVIDPAKVARVALENAASIAGMFLTTECIVVDKPEEAPAAPMNPGMGGMM</sequence>
<dbReference type="SUPFAM" id="SSF52029">
    <property type="entry name" value="GroEL apical domain-like"/>
    <property type="match status" value="1"/>
</dbReference>
<dbReference type="AlphaFoldDB" id="A0A9D6A7B9"/>
<dbReference type="CDD" id="cd03344">
    <property type="entry name" value="GroEL"/>
    <property type="match status" value="1"/>
</dbReference>
<dbReference type="NCBIfam" id="TIGR02348">
    <property type="entry name" value="GroEL"/>
    <property type="match status" value="1"/>
</dbReference>
<evidence type="ECO:0000256" key="3">
    <source>
        <dbReference type="ARBA" id="ARBA00022840"/>
    </source>
</evidence>
<comment type="subcellular location">
    <subcellularLocation>
        <location evidence="6">Cytoplasm</location>
    </subcellularLocation>
</comment>
<comment type="subunit">
    <text evidence="6 8">Forms a cylinder of 14 subunits composed of two heptameric rings stacked back-to-back. Interacts with the co-chaperonin GroES.</text>
</comment>
<dbReference type="NCBIfam" id="NF009489">
    <property type="entry name" value="PRK12851.1"/>
    <property type="match status" value="1"/>
</dbReference>
<dbReference type="RefSeq" id="WP_278489561.1">
    <property type="nucleotide sequence ID" value="NZ_CAUQUH010000005.1"/>
</dbReference>
<proteinExistence type="inferred from homology"/>
<dbReference type="Proteomes" id="UP000787419">
    <property type="component" value="Unassembled WGS sequence"/>
</dbReference>
<feature type="binding site" evidence="6">
    <location>
        <position position="415"/>
    </location>
    <ligand>
        <name>ATP</name>
        <dbReference type="ChEBI" id="CHEBI:30616"/>
    </ligand>
</feature>
<comment type="similarity">
    <text evidence="1 6 7">Belongs to the chaperonin (HSP60) family.</text>
</comment>
<comment type="caution">
    <text evidence="6">Lacks conserved residue(s) required for the propagation of feature annotation.</text>
</comment>
<dbReference type="EC" id="5.6.1.7" evidence="6"/>
<dbReference type="GO" id="GO:0140662">
    <property type="term" value="F:ATP-dependent protein folding chaperone"/>
    <property type="evidence" value="ECO:0007669"/>
    <property type="project" value="InterPro"/>
</dbReference>
<dbReference type="InterPro" id="IPR027413">
    <property type="entry name" value="GROEL-like_equatorial_sf"/>
</dbReference>